<reference evidence="3 4" key="1">
    <citation type="submission" date="2019-08" db="EMBL/GenBank/DDBJ databases">
        <title>Draft genome sequences of two oriental melons (Cucumis melo L. var makuwa).</title>
        <authorList>
            <person name="Kwon S.-Y."/>
        </authorList>
    </citation>
    <scope>NUCLEOTIDE SEQUENCE [LARGE SCALE GENOMIC DNA]</scope>
    <source>
        <strain evidence="4">cv. Chang Bougi</strain>
        <strain evidence="3">cv. SW 3</strain>
        <tissue evidence="1">Leaf</tissue>
    </source>
</reference>
<evidence type="ECO:0000313" key="1">
    <source>
        <dbReference type="EMBL" id="KAA0060548.1"/>
    </source>
</evidence>
<dbReference type="Proteomes" id="UP000321393">
    <property type="component" value="Unassembled WGS sequence"/>
</dbReference>
<dbReference type="AlphaFoldDB" id="A0A5A7UZ80"/>
<evidence type="ECO:0000313" key="2">
    <source>
        <dbReference type="EMBL" id="TYK00791.1"/>
    </source>
</evidence>
<accession>A0A5A7UZ80</accession>
<protein>
    <submittedName>
        <fullName evidence="1">CACTA en-spm transposon protein</fullName>
    </submittedName>
</protein>
<evidence type="ECO:0000313" key="3">
    <source>
        <dbReference type="Proteomes" id="UP000321393"/>
    </source>
</evidence>
<proteinExistence type="predicted"/>
<evidence type="ECO:0000313" key="4">
    <source>
        <dbReference type="Proteomes" id="UP000321947"/>
    </source>
</evidence>
<name>A0A5A7UZ80_CUCMM</name>
<dbReference type="EMBL" id="SSTD01016540">
    <property type="protein sequence ID" value="TYK00791.1"/>
    <property type="molecule type" value="Genomic_DNA"/>
</dbReference>
<sequence length="192" mass="22123">MTDVDPIIVERPIVCHVTDQFIDNMDEHLSHASRTSTMLSFSRGFNVTDAMFLEFVEDLDNLAGGLSLVGDNSDESNNVGTSQPFEIPTPRRRVQSRLLELEYYVIANGRILMTIALDTKTPISPHAVHFNLMIDFFVLDFNDQAMNRFAEHQMLNTFQKFQNDCHKYFKKYSDLEEAHANPPHLLVRRDED</sequence>
<organism evidence="1 3">
    <name type="scientific">Cucumis melo var. makuwa</name>
    <name type="common">Oriental melon</name>
    <dbReference type="NCBI Taxonomy" id="1194695"/>
    <lineage>
        <taxon>Eukaryota</taxon>
        <taxon>Viridiplantae</taxon>
        <taxon>Streptophyta</taxon>
        <taxon>Embryophyta</taxon>
        <taxon>Tracheophyta</taxon>
        <taxon>Spermatophyta</taxon>
        <taxon>Magnoliopsida</taxon>
        <taxon>eudicotyledons</taxon>
        <taxon>Gunneridae</taxon>
        <taxon>Pentapetalae</taxon>
        <taxon>rosids</taxon>
        <taxon>fabids</taxon>
        <taxon>Cucurbitales</taxon>
        <taxon>Cucurbitaceae</taxon>
        <taxon>Benincaseae</taxon>
        <taxon>Cucumis</taxon>
    </lineage>
</organism>
<gene>
    <name evidence="2" type="ORF">E5676_scaffold420G00610</name>
    <name evidence="1" type="ORF">E6C27_scaffold22G004110</name>
</gene>
<dbReference type="EMBL" id="SSTE01005668">
    <property type="protein sequence ID" value="KAA0060548.1"/>
    <property type="molecule type" value="Genomic_DNA"/>
</dbReference>
<dbReference type="OrthoDB" id="879713at2759"/>
<comment type="caution">
    <text evidence="1">The sequence shown here is derived from an EMBL/GenBank/DDBJ whole genome shotgun (WGS) entry which is preliminary data.</text>
</comment>
<dbReference type="Proteomes" id="UP000321947">
    <property type="component" value="Unassembled WGS sequence"/>
</dbReference>